<dbReference type="PROSITE" id="PS01306">
    <property type="entry name" value="UPF0054"/>
    <property type="match status" value="1"/>
</dbReference>
<dbReference type="EMBL" id="OVEO01000017">
    <property type="protein sequence ID" value="SPR01467.1"/>
    <property type="molecule type" value="Genomic_DNA"/>
</dbReference>
<keyword evidence="5" id="KW-0255">Endonuclease</keyword>
<dbReference type="EMBL" id="CDSF01000117">
    <property type="protein sequence ID" value="CEP01746.1"/>
    <property type="molecule type" value="Genomic_DNA"/>
</dbReference>
<dbReference type="GO" id="GO:0004519">
    <property type="term" value="F:endonuclease activity"/>
    <property type="evidence" value="ECO:0007669"/>
    <property type="project" value="UniProtKB-KW"/>
</dbReference>
<dbReference type="Proteomes" id="UP000290189">
    <property type="component" value="Unassembled WGS sequence"/>
</dbReference>
<evidence type="ECO:0000256" key="4">
    <source>
        <dbReference type="ARBA" id="ARBA00022723"/>
    </source>
</evidence>
<evidence type="ECO:0000313" key="9">
    <source>
        <dbReference type="EMBL" id="CEP01746.1"/>
    </source>
</evidence>
<dbReference type="SUPFAM" id="SSF55486">
    <property type="entry name" value="Metalloproteases ('zincins'), catalytic domain"/>
    <property type="match status" value="1"/>
</dbReference>
<evidence type="ECO:0000256" key="1">
    <source>
        <dbReference type="ARBA" id="ARBA00001947"/>
    </source>
</evidence>
<dbReference type="Proteomes" id="UP000039324">
    <property type="component" value="Unassembled WGS sequence"/>
</dbReference>
<dbReference type="Gene3D" id="3.40.390.30">
    <property type="entry name" value="Metalloproteases ('zincins'), catalytic domain"/>
    <property type="match status" value="1"/>
</dbReference>
<geneLocation type="mitochondrion" evidence="10"/>
<keyword evidence="10" id="KW-0496">Mitochondrion</keyword>
<dbReference type="GO" id="GO:0004222">
    <property type="term" value="F:metalloendopeptidase activity"/>
    <property type="evidence" value="ECO:0007669"/>
    <property type="project" value="InterPro"/>
</dbReference>
<keyword evidence="11" id="KW-1185">Reference proteome</keyword>
<dbReference type="STRING" id="37360.A0A0G4J3C1"/>
<keyword evidence="4" id="KW-0479">Metal-binding</keyword>
<evidence type="ECO:0000313" key="12">
    <source>
        <dbReference type="Proteomes" id="UP000290189"/>
    </source>
</evidence>
<dbReference type="InterPro" id="IPR002036">
    <property type="entry name" value="YbeY"/>
</dbReference>
<comment type="similarity">
    <text evidence="2">Belongs to the endoribonuclease YbeY family.</text>
</comment>
<dbReference type="OMA" id="CEHDART"/>
<dbReference type="HAMAP" id="MF_00009">
    <property type="entry name" value="Endoribonucl_YbeY"/>
    <property type="match status" value="1"/>
</dbReference>
<evidence type="ECO:0000313" key="10">
    <source>
        <dbReference type="EMBL" id="SPR01467.1"/>
    </source>
</evidence>
<evidence type="ECO:0000256" key="8">
    <source>
        <dbReference type="SAM" id="MobiDB-lite"/>
    </source>
</evidence>
<comment type="cofactor">
    <cofactor evidence="1">
        <name>Zn(2+)</name>
        <dbReference type="ChEBI" id="CHEBI:29105"/>
    </cofactor>
</comment>
<feature type="compositionally biased region" description="Basic and acidic residues" evidence="8">
    <location>
        <begin position="166"/>
        <end position="187"/>
    </location>
</feature>
<evidence type="ECO:0000256" key="3">
    <source>
        <dbReference type="ARBA" id="ARBA00022722"/>
    </source>
</evidence>
<dbReference type="PANTHER" id="PTHR46986">
    <property type="entry name" value="ENDORIBONUCLEASE YBEY, CHLOROPLASTIC"/>
    <property type="match status" value="1"/>
</dbReference>
<reference evidence="9 11" key="1">
    <citation type="submission" date="2015-02" db="EMBL/GenBank/DDBJ databases">
        <authorList>
            <person name="Chooi Y.-H."/>
        </authorList>
    </citation>
    <scope>NUCLEOTIDE SEQUENCE [LARGE SCALE GENOMIC DNA]</scope>
    <source>
        <strain evidence="9">E3</strain>
    </source>
</reference>
<reference evidence="10 12" key="2">
    <citation type="submission" date="2018-03" db="EMBL/GenBank/DDBJ databases">
        <authorList>
            <person name="Fogelqvist J."/>
        </authorList>
    </citation>
    <scope>NUCLEOTIDE SEQUENCE [LARGE SCALE GENOMIC DNA]</scope>
</reference>
<dbReference type="GO" id="GO:0006364">
    <property type="term" value="P:rRNA processing"/>
    <property type="evidence" value="ECO:0007669"/>
    <property type="project" value="InterPro"/>
</dbReference>
<organism evidence="9 11">
    <name type="scientific">Plasmodiophora brassicae</name>
    <name type="common">Clubroot disease agent</name>
    <dbReference type="NCBI Taxonomy" id="37360"/>
    <lineage>
        <taxon>Eukaryota</taxon>
        <taxon>Sar</taxon>
        <taxon>Rhizaria</taxon>
        <taxon>Endomyxa</taxon>
        <taxon>Phytomyxea</taxon>
        <taxon>Plasmodiophorida</taxon>
        <taxon>Plasmodiophoridae</taxon>
        <taxon>Plasmodiophora</taxon>
    </lineage>
</organism>
<sequence length="187" mass="21593">MPIVLKNSQVAAVIDTWLARRQLSAILDAVRCPDYDLAVWLTTDRRIRLMNNSFRRVNKPTDILSFPTNEHLTPGTIPDPQLKALGDIIISVPYVIRQGFDVKHRLPVLFTHGVCHLLGYDHETDDDYDKMKAREDAILERLAELDLVDRDRIRDEPIIESPSDMYVDREKLRHPRETDDLPKVLSS</sequence>
<dbReference type="PANTHER" id="PTHR46986:SF1">
    <property type="entry name" value="ENDORIBONUCLEASE YBEY, CHLOROPLASTIC"/>
    <property type="match status" value="1"/>
</dbReference>
<keyword evidence="6" id="KW-0378">Hydrolase</keyword>
<protein>
    <submittedName>
        <fullName evidence="9">Uncharacterized protein</fullName>
    </submittedName>
</protein>
<keyword evidence="3" id="KW-0540">Nuclease</keyword>
<dbReference type="InterPro" id="IPR023091">
    <property type="entry name" value="MetalPrtase_cat_dom_sf_prd"/>
</dbReference>
<evidence type="ECO:0000256" key="6">
    <source>
        <dbReference type="ARBA" id="ARBA00022801"/>
    </source>
</evidence>
<dbReference type="OrthoDB" id="27226at2759"/>
<dbReference type="Pfam" id="PF02130">
    <property type="entry name" value="YbeY"/>
    <property type="match status" value="1"/>
</dbReference>
<keyword evidence="7" id="KW-0862">Zinc</keyword>
<dbReference type="GO" id="GO:0046872">
    <property type="term" value="F:metal ion binding"/>
    <property type="evidence" value="ECO:0007669"/>
    <property type="project" value="UniProtKB-KW"/>
</dbReference>
<evidence type="ECO:0000256" key="5">
    <source>
        <dbReference type="ARBA" id="ARBA00022759"/>
    </source>
</evidence>
<dbReference type="NCBIfam" id="TIGR00043">
    <property type="entry name" value="rRNA maturation RNase YbeY"/>
    <property type="match status" value="1"/>
</dbReference>
<dbReference type="AlphaFoldDB" id="A0A0G4J3C1"/>
<dbReference type="InterPro" id="IPR020549">
    <property type="entry name" value="YbeY_CS"/>
</dbReference>
<evidence type="ECO:0000313" key="11">
    <source>
        <dbReference type="Proteomes" id="UP000039324"/>
    </source>
</evidence>
<feature type="region of interest" description="Disordered" evidence="8">
    <location>
        <begin position="159"/>
        <end position="187"/>
    </location>
</feature>
<evidence type="ECO:0000256" key="7">
    <source>
        <dbReference type="ARBA" id="ARBA00022833"/>
    </source>
</evidence>
<evidence type="ECO:0000256" key="2">
    <source>
        <dbReference type="ARBA" id="ARBA00010875"/>
    </source>
</evidence>
<accession>A0A0G4J3C1</accession>
<gene>
    <name evidence="9" type="ORF">PBRA_008688</name>
    <name evidence="10" type="ORF">PLBR_LOCUS8682</name>
</gene>
<name>A0A0G4J3C1_PLABS</name>
<proteinExistence type="inferred from homology"/>